<protein>
    <submittedName>
        <fullName evidence="1">Uncharacterized protein</fullName>
    </submittedName>
</protein>
<dbReference type="EMBL" id="BK014682">
    <property type="protein sequence ID" value="DAD67654.1"/>
    <property type="molecule type" value="Genomic_DNA"/>
</dbReference>
<evidence type="ECO:0000313" key="1">
    <source>
        <dbReference type="EMBL" id="DAD67654.1"/>
    </source>
</evidence>
<proteinExistence type="predicted"/>
<organism evidence="1">
    <name type="scientific">Siphoviridae sp. ctYKh4</name>
    <dbReference type="NCBI Taxonomy" id="2823586"/>
    <lineage>
        <taxon>Viruses</taxon>
        <taxon>Duplodnaviria</taxon>
        <taxon>Heunggongvirae</taxon>
        <taxon>Uroviricota</taxon>
        <taxon>Caudoviricetes</taxon>
    </lineage>
</organism>
<name>A0A8S5LCJ9_9CAUD</name>
<reference evidence="1" key="1">
    <citation type="journal article" date="2021" name="Proc. Natl. Acad. Sci. U.S.A.">
        <title>A Catalog of Tens of Thousands of Viruses from Human Metagenomes Reveals Hidden Associations with Chronic Diseases.</title>
        <authorList>
            <person name="Tisza M.J."/>
            <person name="Buck C.B."/>
        </authorList>
    </citation>
    <scope>NUCLEOTIDE SEQUENCE</scope>
    <source>
        <strain evidence="1">CtYKh4</strain>
    </source>
</reference>
<sequence>MTADITITITRSIIHIPIETACIRTIIPITA</sequence>
<accession>A0A8S5LCJ9</accession>